<dbReference type="OrthoDB" id="9788907at2"/>
<gene>
    <name evidence="8" type="ORF">SAMN05660462_01994</name>
</gene>
<comment type="similarity">
    <text evidence="2">Belongs to the chromate ion transporter (CHR) (TC 2.A.51) family.</text>
</comment>
<dbReference type="PANTHER" id="PTHR43663:SF2">
    <property type="entry name" value="CHROMATE TRANSPORT PROTEIN-RELATED"/>
    <property type="match status" value="1"/>
</dbReference>
<keyword evidence="4 7" id="KW-0812">Transmembrane</keyword>
<feature type="transmembrane region" description="Helical" evidence="7">
    <location>
        <begin position="111"/>
        <end position="131"/>
    </location>
</feature>
<keyword evidence="6 7" id="KW-0472">Membrane</keyword>
<organism evidence="8 9">
    <name type="scientific">Proteiniborus ethanoligenes</name>
    <dbReference type="NCBI Taxonomy" id="415015"/>
    <lineage>
        <taxon>Bacteria</taxon>
        <taxon>Bacillati</taxon>
        <taxon>Bacillota</taxon>
        <taxon>Clostridia</taxon>
        <taxon>Eubacteriales</taxon>
        <taxon>Proteiniborus</taxon>
    </lineage>
</organism>
<evidence type="ECO:0000256" key="5">
    <source>
        <dbReference type="ARBA" id="ARBA00022989"/>
    </source>
</evidence>
<comment type="subcellular location">
    <subcellularLocation>
        <location evidence="1">Cell membrane</location>
        <topology evidence="1">Multi-pass membrane protein</topology>
    </subcellularLocation>
</comment>
<evidence type="ECO:0000256" key="1">
    <source>
        <dbReference type="ARBA" id="ARBA00004651"/>
    </source>
</evidence>
<dbReference type="STRING" id="415015.SAMN05660462_01994"/>
<dbReference type="InterPro" id="IPR003370">
    <property type="entry name" value="Chromate_transpt"/>
</dbReference>
<keyword evidence="5 7" id="KW-1133">Transmembrane helix</keyword>
<keyword evidence="3" id="KW-1003">Cell membrane</keyword>
<evidence type="ECO:0000256" key="2">
    <source>
        <dbReference type="ARBA" id="ARBA00005262"/>
    </source>
</evidence>
<sequence>MKKYLEMFSVFFKIGAFTIGGGYAMVPLIEAEVVDKKKWIEKDEFIDTLALAQASPGPIAVNTAVFVGFKMDRYKGAFFTTLGSILPSFLIILAIAMFFRQLKDMEAVENAFKAIRPAVVALIAVSVISLSKNSRLKGIGYLIPIVVALAVKYLKITPILFIILAAIGGNIYVNVIKKGGA</sequence>
<dbReference type="InterPro" id="IPR052518">
    <property type="entry name" value="CHR_Transporter"/>
</dbReference>
<evidence type="ECO:0000256" key="7">
    <source>
        <dbReference type="SAM" id="Phobius"/>
    </source>
</evidence>
<keyword evidence="9" id="KW-1185">Reference proteome</keyword>
<evidence type="ECO:0000256" key="6">
    <source>
        <dbReference type="ARBA" id="ARBA00023136"/>
    </source>
</evidence>
<dbReference type="AlphaFoldDB" id="A0A1H3QLT3"/>
<proteinExistence type="inferred from homology"/>
<evidence type="ECO:0000256" key="4">
    <source>
        <dbReference type="ARBA" id="ARBA00022692"/>
    </source>
</evidence>
<dbReference type="GO" id="GO:0005886">
    <property type="term" value="C:plasma membrane"/>
    <property type="evidence" value="ECO:0007669"/>
    <property type="project" value="UniProtKB-SubCell"/>
</dbReference>
<feature type="transmembrane region" description="Helical" evidence="7">
    <location>
        <begin position="7"/>
        <end position="29"/>
    </location>
</feature>
<dbReference type="EMBL" id="FNQE01000021">
    <property type="protein sequence ID" value="SDZ14051.1"/>
    <property type="molecule type" value="Genomic_DNA"/>
</dbReference>
<evidence type="ECO:0000313" key="8">
    <source>
        <dbReference type="EMBL" id="SDZ14051.1"/>
    </source>
</evidence>
<dbReference type="RefSeq" id="WP_091730583.1">
    <property type="nucleotide sequence ID" value="NZ_FNQE01000021.1"/>
</dbReference>
<name>A0A1H3QLT3_9FIRM</name>
<feature type="transmembrane region" description="Helical" evidence="7">
    <location>
        <begin position="76"/>
        <end position="99"/>
    </location>
</feature>
<reference evidence="8 9" key="1">
    <citation type="submission" date="2016-10" db="EMBL/GenBank/DDBJ databases">
        <authorList>
            <person name="de Groot N.N."/>
        </authorList>
    </citation>
    <scope>NUCLEOTIDE SEQUENCE [LARGE SCALE GENOMIC DNA]</scope>
    <source>
        <strain evidence="8 9">DSM 21650</strain>
    </source>
</reference>
<evidence type="ECO:0000313" key="9">
    <source>
        <dbReference type="Proteomes" id="UP000198625"/>
    </source>
</evidence>
<accession>A0A1H3QLT3</accession>
<protein>
    <submittedName>
        <fullName evidence="8">Chromate transporter</fullName>
    </submittedName>
</protein>
<evidence type="ECO:0000256" key="3">
    <source>
        <dbReference type="ARBA" id="ARBA00022475"/>
    </source>
</evidence>
<dbReference type="Pfam" id="PF02417">
    <property type="entry name" value="Chromate_transp"/>
    <property type="match status" value="1"/>
</dbReference>
<dbReference type="GO" id="GO:0015109">
    <property type="term" value="F:chromate transmembrane transporter activity"/>
    <property type="evidence" value="ECO:0007669"/>
    <property type="project" value="InterPro"/>
</dbReference>
<dbReference type="Proteomes" id="UP000198625">
    <property type="component" value="Unassembled WGS sequence"/>
</dbReference>
<dbReference type="PANTHER" id="PTHR43663">
    <property type="entry name" value="CHROMATE TRANSPORT PROTEIN-RELATED"/>
    <property type="match status" value="1"/>
</dbReference>